<feature type="compositionally biased region" description="Polar residues" evidence="4">
    <location>
        <begin position="17"/>
        <end position="29"/>
    </location>
</feature>
<protein>
    <recommendedName>
        <fullName evidence="5">FYVE zinc finger domain-containing protein</fullName>
    </recommendedName>
</protein>
<evidence type="ECO:0000313" key="6">
    <source>
        <dbReference type="EMBL" id="TNM84563.1"/>
    </source>
</evidence>
<keyword evidence="1" id="KW-0479">Metal-binding</keyword>
<name>A0A4Z2AWL2_9TELE</name>
<dbReference type="Proteomes" id="UP000516260">
    <property type="component" value="Chromosome 9"/>
</dbReference>
<dbReference type="EMBL" id="SWLE01000022">
    <property type="protein sequence ID" value="TNM84563.1"/>
    <property type="molecule type" value="Genomic_DNA"/>
</dbReference>
<dbReference type="InterPro" id="IPR013083">
    <property type="entry name" value="Znf_RING/FYVE/PHD"/>
</dbReference>
<feature type="region of interest" description="Disordered" evidence="4">
    <location>
        <begin position="217"/>
        <end position="241"/>
    </location>
</feature>
<keyword evidence="2" id="KW-0863">Zinc-finger</keyword>
<organism evidence="6 7">
    <name type="scientific">Takifugu bimaculatus</name>
    <dbReference type="NCBI Taxonomy" id="433685"/>
    <lineage>
        <taxon>Eukaryota</taxon>
        <taxon>Metazoa</taxon>
        <taxon>Chordata</taxon>
        <taxon>Craniata</taxon>
        <taxon>Vertebrata</taxon>
        <taxon>Euteleostomi</taxon>
        <taxon>Actinopterygii</taxon>
        <taxon>Neopterygii</taxon>
        <taxon>Teleostei</taxon>
        <taxon>Neoteleostei</taxon>
        <taxon>Acanthomorphata</taxon>
        <taxon>Eupercaria</taxon>
        <taxon>Tetraodontiformes</taxon>
        <taxon>Tetradontoidea</taxon>
        <taxon>Tetraodontidae</taxon>
        <taxon>Takifugu</taxon>
    </lineage>
</organism>
<keyword evidence="3" id="KW-0862">Zinc</keyword>
<gene>
    <name evidence="6" type="ORF">fugu_008741</name>
</gene>
<reference evidence="6 7" key="1">
    <citation type="submission" date="2019-04" db="EMBL/GenBank/DDBJ databases">
        <title>The sequence and de novo assembly of Takifugu bimaculatus genome using PacBio and Hi-C technologies.</title>
        <authorList>
            <person name="Xu P."/>
            <person name="Liu B."/>
            <person name="Zhou Z."/>
        </authorList>
    </citation>
    <scope>NUCLEOTIDE SEQUENCE [LARGE SCALE GENOMIC DNA]</scope>
    <source>
        <strain evidence="6">TB-2018</strain>
        <tissue evidence="6">Muscle</tissue>
    </source>
</reference>
<feature type="compositionally biased region" description="Pro residues" evidence="4">
    <location>
        <begin position="131"/>
        <end position="146"/>
    </location>
</feature>
<feature type="compositionally biased region" description="Basic and acidic residues" evidence="4">
    <location>
        <begin position="229"/>
        <end position="241"/>
    </location>
</feature>
<feature type="compositionally biased region" description="Basic and acidic residues" evidence="4">
    <location>
        <begin position="1"/>
        <end position="13"/>
    </location>
</feature>
<feature type="domain" description="FYVE zinc finger" evidence="5">
    <location>
        <begin position="234"/>
        <end position="292"/>
    </location>
</feature>
<dbReference type="SUPFAM" id="SSF57903">
    <property type="entry name" value="FYVE/PHD zinc finger"/>
    <property type="match status" value="1"/>
</dbReference>
<evidence type="ECO:0000256" key="4">
    <source>
        <dbReference type="SAM" id="MobiDB-lite"/>
    </source>
</evidence>
<evidence type="ECO:0000256" key="2">
    <source>
        <dbReference type="ARBA" id="ARBA00022771"/>
    </source>
</evidence>
<dbReference type="Gene3D" id="3.30.40.10">
    <property type="entry name" value="Zinc/RING finger domain, C3HC4 (zinc finger)"/>
    <property type="match status" value="1"/>
</dbReference>
<evidence type="ECO:0000259" key="5">
    <source>
        <dbReference type="SMART" id="SM00064"/>
    </source>
</evidence>
<proteinExistence type="predicted"/>
<accession>A0A4Z2AWL2</accession>
<evidence type="ECO:0000313" key="7">
    <source>
        <dbReference type="Proteomes" id="UP000516260"/>
    </source>
</evidence>
<evidence type="ECO:0000256" key="1">
    <source>
        <dbReference type="ARBA" id="ARBA00022723"/>
    </source>
</evidence>
<comment type="caution">
    <text evidence="6">The sequence shown here is derived from an EMBL/GenBank/DDBJ whole genome shotgun (WGS) entry which is preliminary data.</text>
</comment>
<feature type="region of interest" description="Disordered" evidence="4">
    <location>
        <begin position="1"/>
        <end position="29"/>
    </location>
</feature>
<dbReference type="InterPro" id="IPR011011">
    <property type="entry name" value="Znf_FYVE_PHD"/>
</dbReference>
<feature type="region of interest" description="Disordered" evidence="4">
    <location>
        <begin position="65"/>
        <end position="87"/>
    </location>
</feature>
<dbReference type="InterPro" id="IPR000306">
    <property type="entry name" value="Znf_FYVE"/>
</dbReference>
<dbReference type="AlphaFoldDB" id="A0A4Z2AWL2"/>
<dbReference type="GO" id="GO:0008270">
    <property type="term" value="F:zinc ion binding"/>
    <property type="evidence" value="ECO:0007669"/>
    <property type="project" value="UniProtKB-KW"/>
</dbReference>
<feature type="region of interest" description="Disordered" evidence="4">
    <location>
        <begin position="99"/>
        <end position="156"/>
    </location>
</feature>
<evidence type="ECO:0000256" key="3">
    <source>
        <dbReference type="ARBA" id="ARBA00022833"/>
    </source>
</evidence>
<dbReference type="SMART" id="SM00064">
    <property type="entry name" value="FYVE"/>
    <property type="match status" value="1"/>
</dbReference>
<sequence>MKRTLDAVKEGKHLPASSDSTQNASGPLVSQSHLSDLSILGSHWDSILVQSAYSQSGVGRVLQPSSYQMRRPGSRLARGQGLAPSRGPQCCCREAPCPGGPQPGPHHSSRSGPAISLNGFSVQGHQIPPTSYAPPPASCSPPPPQAPAYLDDDGLPVPLDAVQQRLRQIEAGYKQEVEVLRQQVRQLQMRLESKQYSRPPSEPDVDYEDDITCLRESDHSNEEDSLSTHSEDRLSEGSWDRVEPKDTEVGLLLTNCGNVFCKDCCHLKLPIPDQQLYDPVLVCNTCHDLLLESRTREIRSQQLKKAIATASS</sequence>
<keyword evidence="7" id="KW-1185">Reference proteome</keyword>